<dbReference type="eggNOG" id="COG2205">
    <property type="taxonomic scope" value="Bacteria"/>
</dbReference>
<feature type="domain" description="Histidine kinase" evidence="9">
    <location>
        <begin position="55"/>
        <end position="267"/>
    </location>
</feature>
<feature type="transmembrane region" description="Helical" evidence="8">
    <location>
        <begin position="6"/>
        <end position="26"/>
    </location>
</feature>
<reference evidence="10 11" key="1">
    <citation type="submission" date="2012-08" db="EMBL/GenBank/DDBJ databases">
        <title>Whole genome shotgun sequence of Austwickia chelonae NBRC 105200.</title>
        <authorList>
            <person name="Yoshida I."/>
            <person name="Hosoyama A."/>
            <person name="Tsuchikane K."/>
            <person name="Katsumata H."/>
            <person name="Ando Y."/>
            <person name="Ohji S."/>
            <person name="Hamada M."/>
            <person name="Tamura T."/>
            <person name="Yamazoe A."/>
            <person name="Yamazaki S."/>
            <person name="Fujita N."/>
        </authorList>
    </citation>
    <scope>NUCLEOTIDE SEQUENCE [LARGE SCALE GENOMIC DNA]</scope>
    <source>
        <strain evidence="10 11">NBRC 105200</strain>
    </source>
</reference>
<dbReference type="SUPFAM" id="SSF55874">
    <property type="entry name" value="ATPase domain of HSP90 chaperone/DNA topoisomerase II/histidine kinase"/>
    <property type="match status" value="1"/>
</dbReference>
<dbReference type="CDD" id="cd00082">
    <property type="entry name" value="HisKA"/>
    <property type="match status" value="1"/>
</dbReference>
<name>K6VA58_9MICO</name>
<keyword evidence="5" id="KW-0808">Transferase</keyword>
<evidence type="ECO:0000313" key="11">
    <source>
        <dbReference type="Proteomes" id="UP000008495"/>
    </source>
</evidence>
<dbReference type="Pfam" id="PF02518">
    <property type="entry name" value="HATPase_c"/>
    <property type="match status" value="1"/>
</dbReference>
<dbReference type="PANTHER" id="PTHR43711:SF1">
    <property type="entry name" value="HISTIDINE KINASE 1"/>
    <property type="match status" value="1"/>
</dbReference>
<comment type="catalytic activity">
    <reaction evidence="1">
        <text>ATP + protein L-histidine = ADP + protein N-phospho-L-histidine.</text>
        <dbReference type="EC" id="2.7.13.3"/>
    </reaction>
</comment>
<keyword evidence="8" id="KW-0812">Transmembrane</keyword>
<evidence type="ECO:0000256" key="6">
    <source>
        <dbReference type="ARBA" id="ARBA00022777"/>
    </source>
</evidence>
<keyword evidence="11" id="KW-1185">Reference proteome</keyword>
<dbReference type="Gene3D" id="3.30.565.10">
    <property type="entry name" value="Histidine kinase-like ATPase, C-terminal domain"/>
    <property type="match status" value="1"/>
</dbReference>
<dbReference type="InterPro" id="IPR050736">
    <property type="entry name" value="Sensor_HK_Regulatory"/>
</dbReference>
<dbReference type="RefSeq" id="WP_006503870.1">
    <property type="nucleotide sequence ID" value="NZ_BAGZ01000019.1"/>
</dbReference>
<accession>K6VA58</accession>
<dbReference type="InterPro" id="IPR036097">
    <property type="entry name" value="HisK_dim/P_sf"/>
</dbReference>
<keyword evidence="6 10" id="KW-0418">Kinase</keyword>
<dbReference type="STRING" id="100225.SAMN05421595_2973"/>
<dbReference type="SMART" id="SM00387">
    <property type="entry name" value="HATPase_c"/>
    <property type="match status" value="1"/>
</dbReference>
<evidence type="ECO:0000256" key="8">
    <source>
        <dbReference type="SAM" id="Phobius"/>
    </source>
</evidence>
<dbReference type="Gene3D" id="1.10.287.130">
    <property type="match status" value="1"/>
</dbReference>
<dbReference type="InterPro" id="IPR036890">
    <property type="entry name" value="HATPase_C_sf"/>
</dbReference>
<evidence type="ECO:0000313" key="10">
    <source>
        <dbReference type="EMBL" id="GAB79113.1"/>
    </source>
</evidence>
<evidence type="ECO:0000256" key="1">
    <source>
        <dbReference type="ARBA" id="ARBA00000085"/>
    </source>
</evidence>
<keyword evidence="8" id="KW-0472">Membrane</keyword>
<dbReference type="PROSITE" id="PS50109">
    <property type="entry name" value="HIS_KIN"/>
    <property type="match status" value="1"/>
</dbReference>
<dbReference type="SMART" id="SM00388">
    <property type="entry name" value="HisKA"/>
    <property type="match status" value="1"/>
</dbReference>
<evidence type="ECO:0000256" key="4">
    <source>
        <dbReference type="ARBA" id="ARBA00022553"/>
    </source>
</evidence>
<dbReference type="GO" id="GO:0000155">
    <property type="term" value="F:phosphorelay sensor kinase activity"/>
    <property type="evidence" value="ECO:0007669"/>
    <property type="project" value="InterPro"/>
</dbReference>
<evidence type="ECO:0000256" key="5">
    <source>
        <dbReference type="ARBA" id="ARBA00022679"/>
    </source>
</evidence>
<dbReference type="Proteomes" id="UP000008495">
    <property type="component" value="Unassembled WGS sequence"/>
</dbReference>
<dbReference type="PANTHER" id="PTHR43711">
    <property type="entry name" value="TWO-COMPONENT HISTIDINE KINASE"/>
    <property type="match status" value="1"/>
</dbReference>
<dbReference type="OrthoDB" id="9757990at2"/>
<dbReference type="PRINTS" id="PR00344">
    <property type="entry name" value="BCTRLSENSOR"/>
</dbReference>
<dbReference type="InterPro" id="IPR005467">
    <property type="entry name" value="His_kinase_dom"/>
</dbReference>
<evidence type="ECO:0000256" key="2">
    <source>
        <dbReference type="ARBA" id="ARBA00004236"/>
    </source>
</evidence>
<dbReference type="CDD" id="cd00075">
    <property type="entry name" value="HATPase"/>
    <property type="match status" value="1"/>
</dbReference>
<sequence length="271" mass="29706">MQLSNLLLITGTGLTGLAVGTAVTWWQARRHIRHARMEADQVAEILRARLERPSVFSHEVRTPLALIKGATELLAEQTPGPLNERQREFVTTIATNAEHVIGMAEDLLTEARMANRLFRLDTSEFDLHLLVRETVHSLRRIHGAPLRIVGQGRPLLVRADRGLIRQAFFNVINNAARHAGPGVTITVEVTGGLDEVVIAISDDGAGMTEKERAALFEPFATDSAHRGGTGLGMMITESILREHGGRVLVDTVDEHGTTVFITLPTNAQEDQ</sequence>
<evidence type="ECO:0000259" key="9">
    <source>
        <dbReference type="PROSITE" id="PS50109"/>
    </source>
</evidence>
<dbReference type="GO" id="GO:0005886">
    <property type="term" value="C:plasma membrane"/>
    <property type="evidence" value="ECO:0007669"/>
    <property type="project" value="UniProtKB-SubCell"/>
</dbReference>
<dbReference type="InterPro" id="IPR003661">
    <property type="entry name" value="HisK_dim/P_dom"/>
</dbReference>
<dbReference type="EMBL" id="BAGZ01000019">
    <property type="protein sequence ID" value="GAB79113.1"/>
    <property type="molecule type" value="Genomic_DNA"/>
</dbReference>
<dbReference type="AlphaFoldDB" id="K6VA58"/>
<keyword evidence="8" id="KW-1133">Transmembrane helix</keyword>
<evidence type="ECO:0000256" key="7">
    <source>
        <dbReference type="ARBA" id="ARBA00023012"/>
    </source>
</evidence>
<comment type="caution">
    <text evidence="10">The sequence shown here is derived from an EMBL/GenBank/DDBJ whole genome shotgun (WGS) entry which is preliminary data.</text>
</comment>
<dbReference type="InterPro" id="IPR003594">
    <property type="entry name" value="HATPase_dom"/>
</dbReference>
<dbReference type="Pfam" id="PF00512">
    <property type="entry name" value="HisKA"/>
    <property type="match status" value="1"/>
</dbReference>
<proteinExistence type="predicted"/>
<protein>
    <recommendedName>
        <fullName evidence="3">histidine kinase</fullName>
        <ecNumber evidence="3">2.7.13.3</ecNumber>
    </recommendedName>
</protein>
<organism evidence="10 11">
    <name type="scientific">Austwickia chelonae NBRC 105200</name>
    <dbReference type="NCBI Taxonomy" id="1184607"/>
    <lineage>
        <taxon>Bacteria</taxon>
        <taxon>Bacillati</taxon>
        <taxon>Actinomycetota</taxon>
        <taxon>Actinomycetes</taxon>
        <taxon>Micrococcales</taxon>
        <taxon>Dermatophilaceae</taxon>
        <taxon>Austwickia</taxon>
    </lineage>
</organism>
<keyword evidence="4" id="KW-0597">Phosphoprotein</keyword>
<comment type="subcellular location">
    <subcellularLocation>
        <location evidence="2">Cell membrane</location>
    </subcellularLocation>
</comment>
<gene>
    <name evidence="10" type="ORF">AUCHE_19_00170</name>
</gene>
<dbReference type="SUPFAM" id="SSF47384">
    <property type="entry name" value="Homodimeric domain of signal transducing histidine kinase"/>
    <property type="match status" value="1"/>
</dbReference>
<dbReference type="InterPro" id="IPR004358">
    <property type="entry name" value="Sig_transdc_His_kin-like_C"/>
</dbReference>
<keyword evidence="7" id="KW-0902">Two-component regulatory system</keyword>
<evidence type="ECO:0000256" key="3">
    <source>
        <dbReference type="ARBA" id="ARBA00012438"/>
    </source>
</evidence>
<dbReference type="EC" id="2.7.13.3" evidence="3"/>